<evidence type="ECO:0000313" key="1">
    <source>
        <dbReference type="EMBL" id="KAG6952772.1"/>
    </source>
</evidence>
<dbReference type="PANTHER" id="PTHR47169">
    <property type="entry name" value="OS01G0541250 PROTEIN"/>
    <property type="match status" value="1"/>
</dbReference>
<gene>
    <name evidence="1" type="ORF">JG687_00012802</name>
</gene>
<accession>A0A8T1U395</accession>
<protein>
    <submittedName>
        <fullName evidence="1">Uncharacterized protein</fullName>
    </submittedName>
</protein>
<reference evidence="1" key="1">
    <citation type="submission" date="2021-01" db="EMBL/GenBank/DDBJ databases">
        <title>Phytophthora aleatoria, a newly-described species from Pinus radiata is distinct from Phytophthora cactorum isolates based on comparative genomics.</title>
        <authorList>
            <person name="Mcdougal R."/>
            <person name="Panda P."/>
            <person name="Williams N."/>
            <person name="Studholme D.J."/>
        </authorList>
    </citation>
    <scope>NUCLEOTIDE SEQUENCE</scope>
    <source>
        <strain evidence="1">NZFS 3830</strain>
    </source>
</reference>
<dbReference type="VEuPathDB" id="FungiDB:PC110_g10430"/>
<dbReference type="EMBL" id="JAENGZ010000889">
    <property type="protein sequence ID" value="KAG6952772.1"/>
    <property type="molecule type" value="Genomic_DNA"/>
</dbReference>
<proteinExistence type="predicted"/>
<dbReference type="AlphaFoldDB" id="A0A8T1U395"/>
<evidence type="ECO:0000313" key="2">
    <source>
        <dbReference type="Proteomes" id="UP000688947"/>
    </source>
</evidence>
<dbReference type="VEuPathDB" id="FungiDB:PC110_g10432"/>
<dbReference type="OrthoDB" id="111587at2759"/>
<name>A0A8T1U395_9STRA</name>
<organism evidence="1 2">
    <name type="scientific">Phytophthora cactorum</name>
    <dbReference type="NCBI Taxonomy" id="29920"/>
    <lineage>
        <taxon>Eukaryota</taxon>
        <taxon>Sar</taxon>
        <taxon>Stramenopiles</taxon>
        <taxon>Oomycota</taxon>
        <taxon>Peronosporomycetes</taxon>
        <taxon>Peronosporales</taxon>
        <taxon>Peronosporaceae</taxon>
        <taxon>Phytophthora</taxon>
    </lineage>
</organism>
<comment type="caution">
    <text evidence="1">The sequence shown here is derived from an EMBL/GenBank/DDBJ whole genome shotgun (WGS) entry which is preliminary data.</text>
</comment>
<sequence>MAESRRRNFTDEEDLGLLQALGDRPFLQPRGGTLAKWDTLAATLIADDSFPRDNLSGKTASGRFDKLVKARREHDAEVATLSGVSKQESETAAQRQHSVYGEAEQQLAVYINQRCQNEVKRVPNDAARHRHSFGVRSLSKHHVLALNHQSISTPPTRAVGKGISCEISPLPTQVAHFIMALPALLPYTSNPTKRPTTTNLDTRLLARLLVTTTLDATTPPMMTATLPITMVGGSVMLSTPLPTTTMNGTLLYTASSRTTMATTQLTMMLTITSFNKPTRPINMTTTPQMTMPFGLGLTGGLSTKYRVERSGILVELRCQPPNSPDLNCCDLGVFTAIQARQQEKTARNIDELIAATTEASWELPPRVLNAAFLSLHSCMDLFIQANGDNNFKPPHMGKLKLEREGRLPTPVSCSPKTAAIIAASPSSNTPHYC</sequence>
<dbReference type="PANTHER" id="PTHR47169:SF2">
    <property type="entry name" value="OS01G0541250 PROTEIN"/>
    <property type="match status" value="1"/>
</dbReference>
<dbReference type="Proteomes" id="UP000688947">
    <property type="component" value="Unassembled WGS sequence"/>
</dbReference>